<dbReference type="GO" id="GO:0097250">
    <property type="term" value="P:mitochondrial respirasome assembly"/>
    <property type="evidence" value="ECO:0007669"/>
    <property type="project" value="TreeGrafter"/>
</dbReference>
<dbReference type="SUPFAM" id="SSF81419">
    <property type="entry name" value="Mitochondrial cytochrome c oxidase subunit VIIa"/>
    <property type="match status" value="1"/>
</dbReference>
<proteinExistence type="evidence at transcript level"/>
<keyword evidence="6 7" id="KW-0472">Membrane</keyword>
<name>Q09JJ2_ARGMO</name>
<evidence type="ECO:0000256" key="2">
    <source>
        <dbReference type="ARBA" id="ARBA00009331"/>
    </source>
</evidence>
<dbReference type="FunFam" id="4.10.91.10:FF:000001">
    <property type="entry name" value="Cytochrome c oxidase subunit 7A1, mitochondrial"/>
    <property type="match status" value="1"/>
</dbReference>
<dbReference type="CDD" id="cd00928">
    <property type="entry name" value="Cyt_c_Oxidase_VIIa"/>
    <property type="match status" value="1"/>
</dbReference>
<keyword evidence="7" id="KW-0812">Transmembrane</keyword>
<reference evidence="8" key="1">
    <citation type="journal article" date="2008" name="Insect Biochem. Mol. Biol.">
        <title>Comparative sialomics between hard and soft ticks: implications for the evolution of blood-feeding behavior.</title>
        <authorList>
            <person name="Mans B.J."/>
            <person name="Andersen J.F."/>
            <person name="Francischetti I.M."/>
            <person name="Valenzuela J.G."/>
            <person name="Schwan T.G."/>
            <person name="Pham V.M."/>
            <person name="Garfield M.K."/>
            <person name="Hammer C.H."/>
            <person name="Ribeiro J.M."/>
        </authorList>
    </citation>
    <scope>NUCLEOTIDE SEQUENCE</scope>
    <source>
        <strain evidence="8">AM-447</strain>
        <tissue evidence="8">Adult salivary gland</tissue>
    </source>
</reference>
<organism evidence="8">
    <name type="scientific">Argas monolakensis</name>
    <name type="common">Mono lake bird tick</name>
    <dbReference type="NCBI Taxonomy" id="34602"/>
    <lineage>
        <taxon>Eukaryota</taxon>
        <taxon>Metazoa</taxon>
        <taxon>Ecdysozoa</taxon>
        <taxon>Arthropoda</taxon>
        <taxon>Chelicerata</taxon>
        <taxon>Arachnida</taxon>
        <taxon>Acari</taxon>
        <taxon>Parasitiformes</taxon>
        <taxon>Ixodida</taxon>
        <taxon>Ixodoidea</taxon>
        <taxon>Argasidae</taxon>
        <taxon>Argasinae</taxon>
        <taxon>Argas</taxon>
    </lineage>
</organism>
<evidence type="ECO:0000256" key="6">
    <source>
        <dbReference type="ARBA" id="ARBA00023136"/>
    </source>
</evidence>
<dbReference type="AlphaFoldDB" id="Q09JJ2"/>
<dbReference type="GO" id="GO:0045277">
    <property type="term" value="C:respiratory chain complex IV"/>
    <property type="evidence" value="ECO:0007669"/>
    <property type="project" value="InterPro"/>
</dbReference>
<dbReference type="Pfam" id="PF02238">
    <property type="entry name" value="COX7a"/>
    <property type="match status" value="1"/>
</dbReference>
<dbReference type="InterPro" id="IPR003177">
    <property type="entry name" value="Cytc_oxidase_su7a_met"/>
</dbReference>
<keyword evidence="4" id="KW-0809">Transit peptide</keyword>
<dbReference type="InterPro" id="IPR036539">
    <property type="entry name" value="Cyt_c_oxidase_su7a_sf"/>
</dbReference>
<keyword evidence="3" id="KW-0999">Mitochondrion inner membrane</keyword>
<dbReference type="GO" id="GO:0005743">
    <property type="term" value="C:mitochondrial inner membrane"/>
    <property type="evidence" value="ECO:0007669"/>
    <property type="project" value="UniProtKB-SubCell"/>
</dbReference>
<evidence type="ECO:0000313" key="8">
    <source>
        <dbReference type="EMBL" id="ABI52771.1"/>
    </source>
</evidence>
<dbReference type="Gene3D" id="4.10.91.10">
    <property type="entry name" value="Cytochrome c oxidase, subunit VIIa"/>
    <property type="match status" value="1"/>
</dbReference>
<accession>Q09JJ2</accession>
<feature type="transmembrane region" description="Helical" evidence="7">
    <location>
        <begin position="54"/>
        <end position="75"/>
    </location>
</feature>
<dbReference type="PANTHER" id="PTHR10510:SF11">
    <property type="entry name" value="CYTOCHROME C OXIDASE SUBUNIT 7A, MITOCHONDRIAL"/>
    <property type="match status" value="1"/>
</dbReference>
<evidence type="ECO:0000256" key="5">
    <source>
        <dbReference type="ARBA" id="ARBA00023128"/>
    </source>
</evidence>
<evidence type="ECO:0000256" key="4">
    <source>
        <dbReference type="ARBA" id="ARBA00022946"/>
    </source>
</evidence>
<evidence type="ECO:0000256" key="1">
    <source>
        <dbReference type="ARBA" id="ARBA00004273"/>
    </source>
</evidence>
<dbReference type="GO" id="GO:0002082">
    <property type="term" value="P:regulation of oxidative phosphorylation"/>
    <property type="evidence" value="ECO:0007669"/>
    <property type="project" value="TreeGrafter"/>
</dbReference>
<comment type="similarity">
    <text evidence="2">Belongs to the cytochrome c oxidase VIIa family.</text>
</comment>
<keyword evidence="5" id="KW-0496">Mitochondrion</keyword>
<evidence type="ECO:0000256" key="7">
    <source>
        <dbReference type="SAM" id="Phobius"/>
    </source>
</evidence>
<dbReference type="InterPro" id="IPR039297">
    <property type="entry name" value="COX7a"/>
</dbReference>
<evidence type="ECO:0000256" key="3">
    <source>
        <dbReference type="ARBA" id="ARBA00022792"/>
    </source>
</evidence>
<dbReference type="GO" id="GO:0006123">
    <property type="term" value="P:mitochondrial electron transport, cytochrome c to oxygen"/>
    <property type="evidence" value="ECO:0007669"/>
    <property type="project" value="InterPro"/>
</dbReference>
<dbReference type="PANTHER" id="PTHR10510">
    <property type="entry name" value="CYTOCHROME C OXIDASE POLYPEPTIDE 7A"/>
    <property type="match status" value="1"/>
</dbReference>
<dbReference type="EMBL" id="DQ886854">
    <property type="protein sequence ID" value="ABI52771.1"/>
    <property type="molecule type" value="mRNA"/>
</dbReference>
<protein>
    <submittedName>
        <fullName evidence="8">Cytochrome c oxidase subunit VIIa 2</fullName>
    </submittedName>
</protein>
<keyword evidence="7" id="KW-1133">Transmembrane helix</keyword>
<comment type="subcellular location">
    <subcellularLocation>
        <location evidence="1">Mitochondrion inner membrane</location>
    </subcellularLocation>
</comment>
<sequence>MNVARALVKVGKQGSARQPIRTYTSLERVKELQRLFCADDGVPVHLKRGMVDRVLYQLTMGLCIVATGASFYSIYTWVYPTKKPQ</sequence>